<dbReference type="FunFam" id="1.20.58.90:FF:000001">
    <property type="entry name" value="ralA-binding protein 1"/>
    <property type="match status" value="1"/>
</dbReference>
<evidence type="ECO:0000256" key="1">
    <source>
        <dbReference type="ARBA" id="ARBA00022468"/>
    </source>
</evidence>
<dbReference type="Gene3D" id="1.10.555.10">
    <property type="entry name" value="Rho GTPase activation protein"/>
    <property type="match status" value="1"/>
</dbReference>
<dbReference type="InterPro" id="IPR000198">
    <property type="entry name" value="RhoGAP_dom"/>
</dbReference>
<dbReference type="GO" id="GO:0031267">
    <property type="term" value="F:small GTPase binding"/>
    <property type="evidence" value="ECO:0007669"/>
    <property type="project" value="InterPro"/>
</dbReference>
<dbReference type="KEGG" id="dci:113466066"/>
<sequence length="245" mass="27868">MLSLQVQQLKLINLNYTTAELLNKFEEVASVKDITVRENELKRLVDKLGSVNKMVLAWLLPHLNHVSQQEKCNKMSSQNIASVMSPVLQMSSKLLSALLFHCESILPHVELRQYVPPLTCTSPALPDTTPAIQEELKKQDSLLSQLHAEMNAGFVSKQREEQLWEVQRMITQLKRKLRVLEKGKESLSIPLTLNDNADPTSEIVKESMRLEIRKENLIRSIIEEREAILDLKVQILMKQGGSIPA</sequence>
<reference evidence="4" key="1">
    <citation type="submission" date="2025-08" db="UniProtKB">
        <authorList>
            <consortium name="RefSeq"/>
        </authorList>
    </citation>
    <scope>IDENTIFICATION</scope>
</reference>
<dbReference type="AlphaFoldDB" id="A0A3Q0IRJ2"/>
<keyword evidence="3" id="KW-1185">Reference proteome</keyword>
<dbReference type="Gene3D" id="1.20.58.90">
    <property type="match status" value="1"/>
</dbReference>
<accession>A0A3Q0IRJ2</accession>
<keyword evidence="1" id="KW-0343">GTPase activation</keyword>
<dbReference type="PaxDb" id="121845-A0A3Q0IRJ2"/>
<dbReference type="GO" id="GO:0005096">
    <property type="term" value="F:GTPase activator activity"/>
    <property type="evidence" value="ECO:0007669"/>
    <property type="project" value="UniProtKB-KW"/>
</dbReference>
<feature type="domain" description="Rho-GAP" evidence="2">
    <location>
        <begin position="1"/>
        <end position="143"/>
    </location>
</feature>
<dbReference type="InterPro" id="IPR008936">
    <property type="entry name" value="Rho_GTPase_activation_prot"/>
</dbReference>
<evidence type="ECO:0000313" key="4">
    <source>
        <dbReference type="RefSeq" id="XP_026676960.1"/>
    </source>
</evidence>
<gene>
    <name evidence="4" type="primary">LOC113466066</name>
</gene>
<dbReference type="SUPFAM" id="SSF48350">
    <property type="entry name" value="GTPase activation domain, GAP"/>
    <property type="match status" value="1"/>
</dbReference>
<evidence type="ECO:0000313" key="3">
    <source>
        <dbReference type="Proteomes" id="UP000079169"/>
    </source>
</evidence>
<dbReference type="PANTHER" id="PTHR12783">
    <property type="entry name" value="RALA BINDING PROTEIN 1 RALBP1"/>
    <property type="match status" value="1"/>
</dbReference>
<protein>
    <submittedName>
        <fullName evidence="4">RalA-binding protein 1-like</fullName>
    </submittedName>
</protein>
<proteinExistence type="predicted"/>
<dbReference type="InterPro" id="IPR049041">
    <property type="entry name" value="RalBP1-like_Ral-bd"/>
</dbReference>
<dbReference type="PROSITE" id="PS50238">
    <property type="entry name" value="RHOGAP"/>
    <property type="match status" value="1"/>
</dbReference>
<dbReference type="GO" id="GO:0007264">
    <property type="term" value="P:small GTPase-mediated signal transduction"/>
    <property type="evidence" value="ECO:0007669"/>
    <property type="project" value="InterPro"/>
</dbReference>
<organism evidence="3 4">
    <name type="scientific">Diaphorina citri</name>
    <name type="common">Asian citrus psyllid</name>
    <dbReference type="NCBI Taxonomy" id="121845"/>
    <lineage>
        <taxon>Eukaryota</taxon>
        <taxon>Metazoa</taxon>
        <taxon>Ecdysozoa</taxon>
        <taxon>Arthropoda</taxon>
        <taxon>Hexapoda</taxon>
        <taxon>Insecta</taxon>
        <taxon>Pterygota</taxon>
        <taxon>Neoptera</taxon>
        <taxon>Paraneoptera</taxon>
        <taxon>Hemiptera</taxon>
        <taxon>Sternorrhyncha</taxon>
        <taxon>Psylloidea</taxon>
        <taxon>Psyllidae</taxon>
        <taxon>Diaphorininae</taxon>
        <taxon>Diaphorina</taxon>
    </lineage>
</organism>
<dbReference type="Proteomes" id="UP000079169">
    <property type="component" value="Unplaced"/>
</dbReference>
<dbReference type="RefSeq" id="XP_026676960.1">
    <property type="nucleotide sequence ID" value="XM_026821159.1"/>
</dbReference>
<name>A0A3Q0IRJ2_DIACI</name>
<dbReference type="InterPro" id="IPR039767">
    <property type="entry name" value="RALBP1"/>
</dbReference>
<dbReference type="GeneID" id="113466066"/>
<dbReference type="Pfam" id="PF00620">
    <property type="entry name" value="RhoGAP"/>
    <property type="match status" value="1"/>
</dbReference>
<evidence type="ECO:0000259" key="2">
    <source>
        <dbReference type="PROSITE" id="PS50238"/>
    </source>
</evidence>
<dbReference type="PANTHER" id="PTHR12783:SF5">
    <property type="entry name" value="RALA-BINDING PROTEIN 1"/>
    <property type="match status" value="1"/>
</dbReference>
<dbReference type="STRING" id="121845.A0A3Q0IRJ2"/>
<dbReference type="Pfam" id="PF20924">
    <property type="entry name" value="RLIP76_Ral-bd"/>
    <property type="match status" value="1"/>
</dbReference>